<evidence type="ECO:0000313" key="2">
    <source>
        <dbReference type="Proteomes" id="UP001241110"/>
    </source>
</evidence>
<proteinExistence type="predicted"/>
<comment type="caution">
    <text evidence="1">The sequence shown here is derived from an EMBL/GenBank/DDBJ whole genome shotgun (WGS) entry which is preliminary data.</text>
</comment>
<name>A0AAE3UBJ6_9BACT</name>
<organism evidence="1 2">
    <name type="scientific">Xanthocytophaga flava</name>
    <dbReference type="NCBI Taxonomy" id="3048013"/>
    <lineage>
        <taxon>Bacteria</taxon>
        <taxon>Pseudomonadati</taxon>
        <taxon>Bacteroidota</taxon>
        <taxon>Cytophagia</taxon>
        <taxon>Cytophagales</taxon>
        <taxon>Rhodocytophagaceae</taxon>
        <taxon>Xanthocytophaga</taxon>
    </lineage>
</organism>
<evidence type="ECO:0000313" key="1">
    <source>
        <dbReference type="EMBL" id="MDJ1485837.1"/>
    </source>
</evidence>
<sequence>MSHPIEVILEQLKQHPEIIVERSGDSIRVLPKSETGFTVILSAQPDSLFIVYFEMWHSEFDRWEDAFQCFMWGLSNQCRLKVTKRGDTPYKWTAESSYTGTWEFVSATGVLNFAFWKTTTEYYLQNDWVRMTPKS</sequence>
<gene>
    <name evidence="1" type="ORF">QNI16_35475</name>
</gene>
<protein>
    <submittedName>
        <fullName evidence="1">Uncharacterized protein</fullName>
    </submittedName>
</protein>
<dbReference type="RefSeq" id="WP_313988913.1">
    <property type="nucleotide sequence ID" value="NZ_JASJOS010000024.1"/>
</dbReference>
<dbReference type="Proteomes" id="UP001241110">
    <property type="component" value="Unassembled WGS sequence"/>
</dbReference>
<dbReference type="EMBL" id="JASJOS010000024">
    <property type="protein sequence ID" value="MDJ1485837.1"/>
    <property type="molecule type" value="Genomic_DNA"/>
</dbReference>
<dbReference type="AlphaFoldDB" id="A0AAE3UBJ6"/>
<reference evidence="1" key="1">
    <citation type="submission" date="2023-05" db="EMBL/GenBank/DDBJ databases">
        <authorList>
            <person name="Zhang X."/>
        </authorList>
    </citation>
    <scope>NUCLEOTIDE SEQUENCE</scope>
    <source>
        <strain evidence="1">YF14B1</strain>
    </source>
</reference>
<accession>A0AAE3UBJ6</accession>